<dbReference type="InterPro" id="IPR021205">
    <property type="entry name" value="Lanti_perm_SpaE/MutE/EpiE-like"/>
</dbReference>
<name>A0AAW4WB83_9FIRM</name>
<dbReference type="EMBL" id="JAJEQQ010000048">
    <property type="protein sequence ID" value="MCC2229291.1"/>
    <property type="molecule type" value="Genomic_DNA"/>
</dbReference>
<dbReference type="RefSeq" id="WP_227589168.1">
    <property type="nucleotide sequence ID" value="NZ_JAJEQQ010000048.1"/>
</dbReference>
<evidence type="ECO:0000313" key="2">
    <source>
        <dbReference type="EMBL" id="MCC2229291.1"/>
    </source>
</evidence>
<accession>A0AAW4WB83</accession>
<protein>
    <recommendedName>
        <fullName evidence="4">PrgI family protein</fullName>
    </recommendedName>
</protein>
<comment type="caution">
    <text evidence="2">The sequence shown here is derived from an EMBL/GenBank/DDBJ whole genome shotgun (WGS) entry which is preliminary data.</text>
</comment>
<dbReference type="CDD" id="cd21807">
    <property type="entry name" value="ABC-2_lan_permease_MutE_EpiE-like"/>
    <property type="match status" value="1"/>
</dbReference>
<keyword evidence="1" id="KW-0472">Membrane</keyword>
<dbReference type="AlphaFoldDB" id="A0AAW4WB83"/>
<dbReference type="Proteomes" id="UP001198612">
    <property type="component" value="Unassembled WGS sequence"/>
</dbReference>
<evidence type="ECO:0008006" key="4">
    <source>
        <dbReference type="Google" id="ProtNLM"/>
    </source>
</evidence>
<gene>
    <name evidence="2" type="ORF">LKD40_16140</name>
</gene>
<keyword evidence="1" id="KW-0812">Transmembrane</keyword>
<keyword evidence="3" id="KW-1185">Reference proteome</keyword>
<proteinExistence type="predicted"/>
<reference evidence="2 3" key="1">
    <citation type="submission" date="2021-10" db="EMBL/GenBank/DDBJ databases">
        <title>Anaerobic single-cell dispensing facilitates the cultivation of human gut bacteria.</title>
        <authorList>
            <person name="Afrizal A."/>
        </authorList>
    </citation>
    <scope>NUCLEOTIDE SEQUENCE [LARGE SCALE GENOMIC DNA]</scope>
    <source>
        <strain evidence="2 3">CLA-AA-H217</strain>
    </source>
</reference>
<sequence>MKYLKSEHLKFRRTFFNKLLIIAPLITAVFAWLMAGFTGFQYMSLYWWYSFLLPGTITVLCYLSNQKEIRADKYYSVYSMSINLKKFWISKNLILIEKR</sequence>
<feature type="transmembrane region" description="Helical" evidence="1">
    <location>
        <begin position="46"/>
        <end position="63"/>
    </location>
</feature>
<evidence type="ECO:0000256" key="1">
    <source>
        <dbReference type="SAM" id="Phobius"/>
    </source>
</evidence>
<organism evidence="2 3">
    <name type="scientific">Blautia fusiformis</name>
    <dbReference type="NCBI Taxonomy" id="2881264"/>
    <lineage>
        <taxon>Bacteria</taxon>
        <taxon>Bacillati</taxon>
        <taxon>Bacillota</taxon>
        <taxon>Clostridia</taxon>
        <taxon>Lachnospirales</taxon>
        <taxon>Lachnospiraceae</taxon>
        <taxon>Blautia</taxon>
    </lineage>
</organism>
<feature type="transmembrane region" description="Helical" evidence="1">
    <location>
        <begin position="20"/>
        <end position="40"/>
    </location>
</feature>
<evidence type="ECO:0000313" key="3">
    <source>
        <dbReference type="Proteomes" id="UP001198612"/>
    </source>
</evidence>
<keyword evidence="1" id="KW-1133">Transmembrane helix</keyword>